<dbReference type="OrthoDB" id="300709at2759"/>
<keyword evidence="2" id="KW-0521">NADP</keyword>
<dbReference type="SUPFAM" id="SSF51735">
    <property type="entry name" value="NAD(P)-binding Rossmann-fold domains"/>
    <property type="match status" value="1"/>
</dbReference>
<evidence type="ECO:0000259" key="4">
    <source>
        <dbReference type="Pfam" id="PF05368"/>
    </source>
</evidence>
<dbReference type="GO" id="GO:0005634">
    <property type="term" value="C:nucleus"/>
    <property type="evidence" value="ECO:0007669"/>
    <property type="project" value="TreeGrafter"/>
</dbReference>
<dbReference type="AlphaFoldDB" id="A0A9N9UMQ7"/>
<evidence type="ECO:0000313" key="5">
    <source>
        <dbReference type="EMBL" id="CAG9993030.1"/>
    </source>
</evidence>
<feature type="domain" description="NmrA-like" evidence="4">
    <location>
        <begin position="5"/>
        <end position="248"/>
    </location>
</feature>
<dbReference type="EMBL" id="CABFNO020001508">
    <property type="protein sequence ID" value="CAG9993030.1"/>
    <property type="molecule type" value="Genomic_DNA"/>
</dbReference>
<organism evidence="5 6">
    <name type="scientific">Clonostachys byssicola</name>
    <dbReference type="NCBI Taxonomy" id="160290"/>
    <lineage>
        <taxon>Eukaryota</taxon>
        <taxon>Fungi</taxon>
        <taxon>Dikarya</taxon>
        <taxon>Ascomycota</taxon>
        <taxon>Pezizomycotina</taxon>
        <taxon>Sordariomycetes</taxon>
        <taxon>Hypocreomycetidae</taxon>
        <taxon>Hypocreales</taxon>
        <taxon>Bionectriaceae</taxon>
        <taxon>Clonostachys</taxon>
    </lineage>
</organism>
<keyword evidence="6" id="KW-1185">Reference proteome</keyword>
<comment type="similarity">
    <text evidence="1">Belongs to the NmrA-type oxidoreductase family.</text>
</comment>
<dbReference type="Pfam" id="PF05368">
    <property type="entry name" value="NmrA"/>
    <property type="match status" value="1"/>
</dbReference>
<evidence type="ECO:0000256" key="2">
    <source>
        <dbReference type="ARBA" id="ARBA00022857"/>
    </source>
</evidence>
<accession>A0A9N9UMQ7</accession>
<proteinExistence type="inferred from homology"/>
<gene>
    <name evidence="5" type="ORF">CBYS24578_00016877</name>
</gene>
<dbReference type="GO" id="GO:0016491">
    <property type="term" value="F:oxidoreductase activity"/>
    <property type="evidence" value="ECO:0007669"/>
    <property type="project" value="UniProtKB-KW"/>
</dbReference>
<evidence type="ECO:0000313" key="6">
    <source>
        <dbReference type="Proteomes" id="UP000754883"/>
    </source>
</evidence>
<keyword evidence="3" id="KW-0560">Oxidoreductase</keyword>
<evidence type="ECO:0000256" key="1">
    <source>
        <dbReference type="ARBA" id="ARBA00006328"/>
    </source>
</evidence>
<evidence type="ECO:0000256" key="3">
    <source>
        <dbReference type="ARBA" id="ARBA00023002"/>
    </source>
</evidence>
<comment type="caution">
    <text evidence="5">The sequence shown here is derived from an EMBL/GenBank/DDBJ whole genome shotgun (WGS) entry which is preliminary data.</text>
</comment>
<dbReference type="InterPro" id="IPR051164">
    <property type="entry name" value="NmrA-like_oxidored"/>
</dbReference>
<dbReference type="PANTHER" id="PTHR42748">
    <property type="entry name" value="NITROGEN METABOLITE REPRESSION PROTEIN NMRA FAMILY MEMBER"/>
    <property type="match status" value="1"/>
</dbReference>
<dbReference type="Gene3D" id="3.40.50.720">
    <property type="entry name" value="NAD(P)-binding Rossmann-like Domain"/>
    <property type="match status" value="1"/>
</dbReference>
<dbReference type="InterPro" id="IPR008030">
    <property type="entry name" value="NmrA-like"/>
</dbReference>
<dbReference type="InterPro" id="IPR036291">
    <property type="entry name" value="NAD(P)-bd_dom_sf"/>
</dbReference>
<dbReference type="PANTHER" id="PTHR42748:SF30">
    <property type="entry name" value="NMRA-LIKE DOMAIN-CONTAINING PROTEIN"/>
    <property type="match status" value="1"/>
</dbReference>
<protein>
    <recommendedName>
        <fullName evidence="4">NmrA-like domain-containing protein</fullName>
    </recommendedName>
</protein>
<name>A0A9N9UMQ7_9HYPO</name>
<sequence>MVPSQKLIAVVGGTGQLGSSVAISLHDNPEFQVRVLSRDPTSAKAQRLVKLGIQVVKADNWSDTDLQSAFRGCWGIFINLNSDLPNFKRKIGPSEFENGKIVVDAAVKAGVKHVVHASLPPASKLTNGKIPVYSFDDKRAISDYALAQDEFQTVTLVNAGWFLENAFDPAYETVFGGLATKVDEEGFYTWKCPSMGNDPELVPWLSVTDDYGDFVHGVFLDPQRWNKKVIHAVSESLSFAGMAASFQKGRFPTNFTCRSTR</sequence>
<dbReference type="Proteomes" id="UP000754883">
    <property type="component" value="Unassembled WGS sequence"/>
</dbReference>
<reference evidence="5" key="1">
    <citation type="submission" date="2021-10" db="EMBL/GenBank/DDBJ databases">
        <authorList>
            <person name="Piombo E."/>
        </authorList>
    </citation>
    <scope>NUCLEOTIDE SEQUENCE</scope>
</reference>